<comment type="caution">
    <text evidence="7">The sequence shown here is derived from an EMBL/GenBank/DDBJ whole genome shotgun (WGS) entry which is preliminary data.</text>
</comment>
<dbReference type="InterPro" id="IPR036259">
    <property type="entry name" value="MFS_trans_sf"/>
</dbReference>
<evidence type="ECO:0000256" key="1">
    <source>
        <dbReference type="ARBA" id="ARBA00004141"/>
    </source>
</evidence>
<keyword evidence="4 5" id="KW-0472">Membrane</keyword>
<comment type="subcellular location">
    <subcellularLocation>
        <location evidence="1">Membrane</location>
        <topology evidence="1">Multi-pass membrane protein</topology>
    </subcellularLocation>
</comment>
<sequence>MKSGCDLNEVEVLEPLLQRGGKTNGRILATCVGFLADSYDLFTIDLVVLILQLQYGEELISTGAKSLMVSTMLAGVVAGQLFFGLLADWLGRKWAFVCTAGLTVLSALACSMCYDSGLHGHLGLPLQLALCRFLLGLGVGGEYPLSATVSAEAVGDASGRGQIMTLVLSMQGLGMLLASLLAMFLVTVGLSLEATWRLLLAFGSFPSAIAFCLRWHLSESEAFERCKSAEVLCERSHSQKVVTTLASCWPLLAGTSSAWLLMNMFTYSLGSFKSSIFETAQSSAADEVFQQALFAALTSSFAIMGFLVGFQLIRHMSRYQMQLYGFLALSVVFMVVSVCMEFWPKPSPTSQLIVLGLVFFGLNSGPNLTTYILPAEIFPTCVRATCHGISAASGKIGAFLGTAAFPLVQRYYGMTAVYAACGLAAALGVLVTYFLTPRQVLELETLDKEPL</sequence>
<dbReference type="InterPro" id="IPR005828">
    <property type="entry name" value="MFS_sugar_transport-like"/>
</dbReference>
<feature type="transmembrane region" description="Helical" evidence="5">
    <location>
        <begin position="385"/>
        <end position="405"/>
    </location>
</feature>
<feature type="transmembrane region" description="Helical" evidence="5">
    <location>
        <begin position="349"/>
        <end position="373"/>
    </location>
</feature>
<evidence type="ECO:0000313" key="7">
    <source>
        <dbReference type="EMBL" id="CAK8996003.1"/>
    </source>
</evidence>
<feature type="transmembrane region" description="Helical" evidence="5">
    <location>
        <begin position="324"/>
        <end position="343"/>
    </location>
</feature>
<dbReference type="EMBL" id="CAXAMN010001758">
    <property type="protein sequence ID" value="CAK8996080.1"/>
    <property type="molecule type" value="Genomic_DNA"/>
</dbReference>
<dbReference type="PANTHER" id="PTHR23508:SF10">
    <property type="entry name" value="CARBOXYLIC ACID TRANSPORTER PROTEIN HOMOLOG"/>
    <property type="match status" value="1"/>
</dbReference>
<feature type="domain" description="Major facilitator superfamily (MFS) profile" evidence="6">
    <location>
        <begin position="26"/>
        <end position="440"/>
    </location>
</feature>
<protein>
    <recommendedName>
        <fullName evidence="6">Major facilitator superfamily (MFS) profile domain-containing protein</fullName>
    </recommendedName>
</protein>
<feature type="transmembrane region" description="Helical" evidence="5">
    <location>
        <begin position="241"/>
        <end position="262"/>
    </location>
</feature>
<evidence type="ECO:0000256" key="3">
    <source>
        <dbReference type="ARBA" id="ARBA00022989"/>
    </source>
</evidence>
<proteinExistence type="predicted"/>
<feature type="transmembrane region" description="Helical" evidence="5">
    <location>
        <begin position="94"/>
        <end position="114"/>
    </location>
</feature>
<dbReference type="EMBL" id="CAXAMN010001736">
    <property type="protein sequence ID" value="CAK8996003.1"/>
    <property type="molecule type" value="Genomic_DNA"/>
</dbReference>
<dbReference type="PANTHER" id="PTHR23508">
    <property type="entry name" value="CARBOXYLIC ACID TRANSPORTER PROTEIN HOMOLOG"/>
    <property type="match status" value="1"/>
</dbReference>
<feature type="transmembrane region" description="Helical" evidence="5">
    <location>
        <begin position="198"/>
        <end position="217"/>
    </location>
</feature>
<evidence type="ECO:0000256" key="2">
    <source>
        <dbReference type="ARBA" id="ARBA00022692"/>
    </source>
</evidence>
<dbReference type="PROSITE" id="PS50850">
    <property type="entry name" value="MFS"/>
    <property type="match status" value="1"/>
</dbReference>
<feature type="transmembrane region" description="Helical" evidence="5">
    <location>
        <begin position="166"/>
        <end position="192"/>
    </location>
</feature>
<keyword evidence="2 5" id="KW-0812">Transmembrane</keyword>
<name>A0ABP0I3I1_9DINO</name>
<organism evidence="7 9">
    <name type="scientific">Durusdinium trenchii</name>
    <dbReference type="NCBI Taxonomy" id="1381693"/>
    <lineage>
        <taxon>Eukaryota</taxon>
        <taxon>Sar</taxon>
        <taxon>Alveolata</taxon>
        <taxon>Dinophyceae</taxon>
        <taxon>Suessiales</taxon>
        <taxon>Symbiodiniaceae</taxon>
        <taxon>Durusdinium</taxon>
    </lineage>
</organism>
<reference evidence="7 9" key="1">
    <citation type="submission" date="2024-02" db="EMBL/GenBank/DDBJ databases">
        <authorList>
            <person name="Chen Y."/>
            <person name="Shah S."/>
            <person name="Dougan E. K."/>
            <person name="Thang M."/>
            <person name="Chan C."/>
        </authorList>
    </citation>
    <scope>NUCLEOTIDE SEQUENCE [LARGE SCALE GENOMIC DNA]</scope>
</reference>
<dbReference type="Pfam" id="PF00083">
    <property type="entry name" value="Sugar_tr"/>
    <property type="match status" value="1"/>
</dbReference>
<evidence type="ECO:0000256" key="5">
    <source>
        <dbReference type="SAM" id="Phobius"/>
    </source>
</evidence>
<accession>A0ABP0I3I1</accession>
<feature type="transmembrane region" description="Helical" evidence="5">
    <location>
        <begin position="292"/>
        <end position="312"/>
    </location>
</feature>
<keyword evidence="9" id="KW-1185">Reference proteome</keyword>
<evidence type="ECO:0000313" key="8">
    <source>
        <dbReference type="EMBL" id="CAK8996080.1"/>
    </source>
</evidence>
<dbReference type="Gene3D" id="1.20.1250.20">
    <property type="entry name" value="MFS general substrate transporter like domains"/>
    <property type="match status" value="1"/>
</dbReference>
<evidence type="ECO:0000313" key="9">
    <source>
        <dbReference type="Proteomes" id="UP001642484"/>
    </source>
</evidence>
<evidence type="ECO:0000256" key="4">
    <source>
        <dbReference type="ARBA" id="ARBA00023136"/>
    </source>
</evidence>
<keyword evidence="3 5" id="KW-1133">Transmembrane helix</keyword>
<evidence type="ECO:0000259" key="6">
    <source>
        <dbReference type="PROSITE" id="PS50850"/>
    </source>
</evidence>
<feature type="transmembrane region" description="Helical" evidence="5">
    <location>
        <begin position="67"/>
        <end position="87"/>
    </location>
</feature>
<dbReference type="InterPro" id="IPR020846">
    <property type="entry name" value="MFS_dom"/>
</dbReference>
<feature type="transmembrane region" description="Helical" evidence="5">
    <location>
        <begin position="27"/>
        <end position="55"/>
    </location>
</feature>
<dbReference type="Proteomes" id="UP001642484">
    <property type="component" value="Unassembled WGS sequence"/>
</dbReference>
<dbReference type="SUPFAM" id="SSF103473">
    <property type="entry name" value="MFS general substrate transporter"/>
    <property type="match status" value="1"/>
</dbReference>
<feature type="transmembrane region" description="Helical" evidence="5">
    <location>
        <begin position="126"/>
        <end position="145"/>
    </location>
</feature>
<feature type="transmembrane region" description="Helical" evidence="5">
    <location>
        <begin position="411"/>
        <end position="435"/>
    </location>
</feature>
<gene>
    <name evidence="7" type="ORF">CCMP2556_LOCUS4276</name>
    <name evidence="8" type="ORF">CCMP2556_LOCUS4314</name>
</gene>